<dbReference type="Pfam" id="PF15902">
    <property type="entry name" value="Sortilin-Vps10"/>
    <property type="match status" value="1"/>
</dbReference>
<dbReference type="PANTHER" id="PTHR43739">
    <property type="entry name" value="XYLOGLUCANASE (EUROFUNG)"/>
    <property type="match status" value="1"/>
</dbReference>
<dbReference type="PANTHER" id="PTHR43739:SF5">
    <property type="entry name" value="EXO-ALPHA-SIALIDASE"/>
    <property type="match status" value="1"/>
</dbReference>
<accession>A0A7X9P496</accession>
<proteinExistence type="predicted"/>
<dbReference type="InterPro" id="IPR002860">
    <property type="entry name" value="BNR_rpt"/>
</dbReference>
<dbReference type="AlphaFoldDB" id="A0A7X9P496"/>
<dbReference type="Gene3D" id="2.130.10.10">
    <property type="entry name" value="YVTN repeat-like/Quinoprotein amine dehydrogenase"/>
    <property type="match status" value="5"/>
</dbReference>
<dbReference type="GO" id="GO:0016787">
    <property type="term" value="F:hydrolase activity"/>
    <property type="evidence" value="ECO:0007669"/>
    <property type="project" value="UniProtKB-KW"/>
</dbReference>
<name>A0A7X9P496_9BACT</name>
<evidence type="ECO:0000313" key="3">
    <source>
        <dbReference type="EMBL" id="NME68637.1"/>
    </source>
</evidence>
<comment type="caution">
    <text evidence="3">The sequence shown here is derived from an EMBL/GenBank/DDBJ whole genome shotgun (WGS) entry which is preliminary data.</text>
</comment>
<dbReference type="SUPFAM" id="SSF110296">
    <property type="entry name" value="Oligoxyloglucan reducing end-specific cellobiohydrolase"/>
    <property type="match status" value="1"/>
</dbReference>
<dbReference type="CDD" id="cd15482">
    <property type="entry name" value="Sialidase_non-viral"/>
    <property type="match status" value="1"/>
</dbReference>
<reference evidence="3 4" key="1">
    <citation type="submission" date="2020-04" db="EMBL/GenBank/DDBJ databases">
        <title>Flammeovirga sp. SR4, a novel species isolated from seawater.</title>
        <authorList>
            <person name="Wang X."/>
        </authorList>
    </citation>
    <scope>NUCLEOTIDE SEQUENCE [LARGE SCALE GENOMIC DNA]</scope>
    <source>
        <strain evidence="3 4">ATCC 23126</strain>
    </source>
</reference>
<keyword evidence="1" id="KW-0677">Repeat</keyword>
<dbReference type="GO" id="GO:0010411">
    <property type="term" value="P:xyloglucan metabolic process"/>
    <property type="evidence" value="ECO:0007669"/>
    <property type="project" value="TreeGrafter"/>
</dbReference>
<dbReference type="Pfam" id="PF15899">
    <property type="entry name" value="BNR_6"/>
    <property type="match status" value="1"/>
</dbReference>
<dbReference type="RefSeq" id="WP_169656938.1">
    <property type="nucleotide sequence ID" value="NZ_JABANE010000026.1"/>
</dbReference>
<dbReference type="InterPro" id="IPR015943">
    <property type="entry name" value="WD40/YVTN_repeat-like_dom_sf"/>
</dbReference>
<feature type="domain" description="Sortilin N-terminal" evidence="2">
    <location>
        <begin position="133"/>
        <end position="266"/>
    </location>
</feature>
<evidence type="ECO:0000259" key="2">
    <source>
        <dbReference type="Pfam" id="PF15902"/>
    </source>
</evidence>
<organism evidence="3 4">
    <name type="scientific">Flammeovirga aprica JL-4</name>
    <dbReference type="NCBI Taxonomy" id="694437"/>
    <lineage>
        <taxon>Bacteria</taxon>
        <taxon>Pseudomonadati</taxon>
        <taxon>Bacteroidota</taxon>
        <taxon>Cytophagia</taxon>
        <taxon>Cytophagales</taxon>
        <taxon>Flammeovirgaceae</taxon>
        <taxon>Flammeovirga</taxon>
    </lineage>
</organism>
<dbReference type="InterPro" id="IPR052025">
    <property type="entry name" value="Xyloglucanase_GH74"/>
</dbReference>
<dbReference type="EMBL" id="JABANE010000026">
    <property type="protein sequence ID" value="NME68637.1"/>
    <property type="molecule type" value="Genomic_DNA"/>
</dbReference>
<keyword evidence="4" id="KW-1185">Reference proteome</keyword>
<dbReference type="InterPro" id="IPR036278">
    <property type="entry name" value="Sialidase_sf"/>
</dbReference>
<keyword evidence="3" id="KW-0378">Hydrolase</keyword>
<protein>
    <submittedName>
        <fullName evidence="3">Glycosyl hydrolase</fullName>
    </submittedName>
</protein>
<sequence length="1084" mass="120432">MRNFSLLLLVAILVIGSNQMYAQRKKSTSSTVKPLDTHLFDSLSFRSIGPAFMSGRIADLAIDPTNENIWYVAVGSGGVWKTVNAGTTFQPIFDHQSVYSIGCVTLDPKDPNTVWVGTGENVGGRHIAFGDGIYKSTDGGATWENKGLKNSEHISKIIVHPDNSDVIMVASQGPLWSAGGERGFFKSTDGGKTWKKTLGDDEFTGVTDMVFDPRNPNRVYAVTWEHHRTVAAWMGGGEKSRIYVSDNAGDSWTQLKGGLPEGKWGKVGLAISPQNPDVLYAAIELNRRTGGVWRSDNRGGNWTKMSDVVSGGTGPHYYQEIYASPHQFDRLYFMNNRLMKSEDGGKTFTVMDETGKHGDNHAVAFKASDPNYLLVGTDGGVYESFDLGSTWRYMENIPITQFYKVAVDDAEPFYNVYGGTQDNSTEGGPSRTDNHHGIRNADWKVVLNWDGHQPATEPGNPDIMYGQRQQGTLSRIDLKAGEVIDIMPQPESDENYERYNWDAPILVSPHQPSTIYHGSQRLWKSTNRGDSWTALSGDLTRNEERIALPIMGGTQSWDSPWDIYAMSNFSTITSIAVSPKNEKVIFIGTDDGLIQVTSDEGATWNKIEVSALGVPSRAYINDIKADLFDENTFYVALDNHKEGDYKPYLLKSTDKGKTWKRLENGFGEKNLVWRVVQDHVNPNLLFAGTEFGVFFTVDGGQSWTEMNAGIPTISFRDLAIQRRENDLVAASFGRGFYILDDYSALREVNKEQLEQEATLFAPRKAWWYIQKSTVDFDDTRGTQGSQMYVAKNPDFGAVFTYYLKEPILSLEQSRQASEKEKGTASFPGWEVLDQEKREMKPFVFLEIKDKAGNIIKRVNASNAKGFNRVTWDLRVGGTGTIMLNDTEEHLTALLASPGTYSATLNAFENGKIAVLSGPVDVKVERLGQTALQGGKMEDVVAFWRKYEQLTREVNTLSIQLSNTQKASKKLFNATLNSSLDNSVIESIATLQQELAVLDTQLFGNPAKNEVGEKSKTTIGERLFALNRGISMSTYGPTPTHLKTVKIIEDELKELNDQLTPLKLKVKQLGAKVLEANGAWIEGTE</sequence>
<dbReference type="Proteomes" id="UP000576082">
    <property type="component" value="Unassembled WGS sequence"/>
</dbReference>
<dbReference type="InterPro" id="IPR031778">
    <property type="entry name" value="Sortilin_N"/>
</dbReference>
<dbReference type="SUPFAM" id="SSF50939">
    <property type="entry name" value="Sialidases"/>
    <property type="match status" value="1"/>
</dbReference>
<evidence type="ECO:0000313" key="4">
    <source>
        <dbReference type="Proteomes" id="UP000576082"/>
    </source>
</evidence>
<gene>
    <name evidence="3" type="ORF">HHU12_11755</name>
</gene>
<evidence type="ECO:0000256" key="1">
    <source>
        <dbReference type="ARBA" id="ARBA00022737"/>
    </source>
</evidence>